<feature type="repeat" description="TPR" evidence="3">
    <location>
        <begin position="172"/>
        <end position="205"/>
    </location>
</feature>
<sequence>MPSAASRTCTCPALLLGLLLGVALSAAAQTVQLHIDVGLNHFYKQRYLEAFKEFKAAVEKDPKNAEAHFNLGRVYKAQGFLKEAVLEFEIALAINPGHLQARRELQAIKAQLQSDVGARLKLEGLEEAQRQRQSDAPGSTPEQRAQELLRQGRPREAIALFEEAARADPFNVRLKKTLGWLYFQQNDLSNSQARYEEALRLAPDDPELHYALGLIDMRTRNFSSAASRFSQAIARSPDLVKAHFALGEAYEALGRYEDAAFQYRKVLTLNPQTAEATARLRDLSSRMGYNYFSRGSFYYQQGDYEKAEALLALAKQFGGLPADQARQIDEMLGAARFWIRKKQEEEKVRAERRETRQQSYITKDVRVEEVVLNPNPWLGKPVEWSGAATFEDEWQGKRRFFVNTNQNVNPDSNLDFVFGVVFPKPLPKDPRVSIYSQVTVKGKIIGMEKAFNTTTQTLSRRRQPIVEATEVIFTREQYEQPLVIRYF</sequence>
<feature type="chain" id="PRO_5016712965" evidence="5">
    <location>
        <begin position="29"/>
        <end position="487"/>
    </location>
</feature>
<dbReference type="PROSITE" id="PS50293">
    <property type="entry name" value="TPR_REGION"/>
    <property type="match status" value="2"/>
</dbReference>
<dbReference type="PANTHER" id="PTHR44943">
    <property type="entry name" value="CELLULOSE SYNTHASE OPERON PROTEIN C"/>
    <property type="match status" value="1"/>
</dbReference>
<keyword evidence="5" id="KW-0732">Signal</keyword>
<dbReference type="InterPro" id="IPR051685">
    <property type="entry name" value="Ycf3/AcsC/BcsC/TPR_MFPF"/>
</dbReference>
<evidence type="ECO:0000256" key="5">
    <source>
        <dbReference type="SAM" id="SignalP"/>
    </source>
</evidence>
<dbReference type="Pfam" id="PF13414">
    <property type="entry name" value="TPR_11"/>
    <property type="match status" value="1"/>
</dbReference>
<accession>A0A367ZNB8</accession>
<feature type="repeat" description="TPR" evidence="3">
    <location>
        <begin position="65"/>
        <end position="98"/>
    </location>
</feature>
<evidence type="ECO:0000313" key="7">
    <source>
        <dbReference type="Proteomes" id="UP000252355"/>
    </source>
</evidence>
<dbReference type="InterPro" id="IPR013105">
    <property type="entry name" value="TPR_2"/>
</dbReference>
<feature type="repeat" description="TPR" evidence="3">
    <location>
        <begin position="240"/>
        <end position="273"/>
    </location>
</feature>
<evidence type="ECO:0000256" key="3">
    <source>
        <dbReference type="PROSITE-ProRule" id="PRU00339"/>
    </source>
</evidence>
<evidence type="ECO:0000256" key="2">
    <source>
        <dbReference type="ARBA" id="ARBA00022803"/>
    </source>
</evidence>
<reference evidence="6 7" key="1">
    <citation type="submission" date="2018-05" db="EMBL/GenBank/DDBJ databases">
        <title>A metagenomic window into the 2 km-deep terrestrial subsurface aquifer revealed taxonomically and functionally diverse microbial community comprising novel uncultured bacterial lineages.</title>
        <authorList>
            <person name="Kadnikov V.V."/>
            <person name="Mardanov A.V."/>
            <person name="Beletsky A.V."/>
            <person name="Banks D."/>
            <person name="Pimenov N.V."/>
            <person name="Frank Y.A."/>
            <person name="Karnachuk O.V."/>
            <person name="Ravin N.V."/>
        </authorList>
    </citation>
    <scope>NUCLEOTIDE SEQUENCE [LARGE SCALE GENOMIC DNA]</scope>
    <source>
        <strain evidence="6">BY5</strain>
    </source>
</reference>
<protein>
    <submittedName>
        <fullName evidence="6">Uncharacterized protein</fullName>
    </submittedName>
</protein>
<dbReference type="Pfam" id="PF13181">
    <property type="entry name" value="TPR_8"/>
    <property type="match status" value="1"/>
</dbReference>
<evidence type="ECO:0000256" key="4">
    <source>
        <dbReference type="SAM" id="MobiDB-lite"/>
    </source>
</evidence>
<dbReference type="Gene3D" id="1.25.40.10">
    <property type="entry name" value="Tetratricopeptide repeat domain"/>
    <property type="match status" value="3"/>
</dbReference>
<dbReference type="SUPFAM" id="SSF48452">
    <property type="entry name" value="TPR-like"/>
    <property type="match status" value="1"/>
</dbReference>
<dbReference type="InterPro" id="IPR011990">
    <property type="entry name" value="TPR-like_helical_dom_sf"/>
</dbReference>
<evidence type="ECO:0000313" key="6">
    <source>
        <dbReference type="EMBL" id="RCK79613.1"/>
    </source>
</evidence>
<comment type="caution">
    <text evidence="6">The sequence shown here is derived from an EMBL/GenBank/DDBJ whole genome shotgun (WGS) entry which is preliminary data.</text>
</comment>
<feature type="region of interest" description="Disordered" evidence="4">
    <location>
        <begin position="126"/>
        <end position="149"/>
    </location>
</feature>
<name>A0A367ZNB8_9BACT</name>
<dbReference type="PROSITE" id="PS50005">
    <property type="entry name" value="TPR"/>
    <property type="match status" value="5"/>
</dbReference>
<evidence type="ECO:0000256" key="1">
    <source>
        <dbReference type="ARBA" id="ARBA00022737"/>
    </source>
</evidence>
<keyword evidence="1" id="KW-0677">Repeat</keyword>
<dbReference type="Proteomes" id="UP000252355">
    <property type="component" value="Unassembled WGS sequence"/>
</dbReference>
<dbReference type="InterPro" id="IPR019734">
    <property type="entry name" value="TPR_rpt"/>
</dbReference>
<keyword evidence="2 3" id="KW-0802">TPR repeat</keyword>
<dbReference type="Pfam" id="PF14559">
    <property type="entry name" value="TPR_19"/>
    <property type="match status" value="1"/>
</dbReference>
<dbReference type="EMBL" id="QOQW01000011">
    <property type="protein sequence ID" value="RCK79613.1"/>
    <property type="molecule type" value="Genomic_DNA"/>
</dbReference>
<feature type="repeat" description="TPR" evidence="3">
    <location>
        <begin position="31"/>
        <end position="64"/>
    </location>
</feature>
<dbReference type="AlphaFoldDB" id="A0A367ZNB8"/>
<dbReference type="SMART" id="SM00028">
    <property type="entry name" value="TPR"/>
    <property type="match status" value="7"/>
</dbReference>
<organism evidence="6 7">
    <name type="scientific">Candidatus Ozemobacter sibiricus</name>
    <dbReference type="NCBI Taxonomy" id="2268124"/>
    <lineage>
        <taxon>Bacteria</taxon>
        <taxon>Candidatus Ozemobacteria</taxon>
        <taxon>Candidatus Ozemobacterales</taxon>
        <taxon>Candidatus Ozemobacteraceae</taxon>
        <taxon>Candidatus Ozemobacter</taxon>
    </lineage>
</organism>
<dbReference type="PANTHER" id="PTHR44943:SF8">
    <property type="entry name" value="TPR REPEAT-CONTAINING PROTEIN MJ0263"/>
    <property type="match status" value="1"/>
</dbReference>
<feature type="repeat" description="TPR" evidence="3">
    <location>
        <begin position="206"/>
        <end position="239"/>
    </location>
</feature>
<dbReference type="Pfam" id="PF07719">
    <property type="entry name" value="TPR_2"/>
    <property type="match status" value="1"/>
</dbReference>
<feature type="compositionally biased region" description="Polar residues" evidence="4">
    <location>
        <begin position="134"/>
        <end position="143"/>
    </location>
</feature>
<proteinExistence type="predicted"/>
<feature type="signal peptide" evidence="5">
    <location>
        <begin position="1"/>
        <end position="28"/>
    </location>
</feature>
<gene>
    <name evidence="6" type="ORF">OZSIB_4085</name>
</gene>